<name>C4GJ78_9NEIS</name>
<keyword evidence="2" id="KW-0472">Membrane</keyword>
<evidence type="ECO:0000256" key="1">
    <source>
        <dbReference type="SAM" id="MobiDB-lite"/>
    </source>
</evidence>
<protein>
    <submittedName>
        <fullName evidence="3">Uncharacterized protein</fullName>
    </submittedName>
</protein>
<reference evidence="3" key="1">
    <citation type="submission" date="2009-04" db="EMBL/GenBank/DDBJ databases">
        <authorList>
            <person name="Weinstock G."/>
            <person name="Sodergren E."/>
            <person name="Clifton S."/>
            <person name="Fulton L."/>
            <person name="Fulton B."/>
            <person name="Courtney L."/>
            <person name="Fronick C."/>
            <person name="Harrison M."/>
            <person name="Strong C."/>
            <person name="Farmer C."/>
            <person name="Delahaunty K."/>
            <person name="Markovic C."/>
            <person name="Hall O."/>
            <person name="Minx P."/>
            <person name="Tomlinson C."/>
            <person name="Mitreva M."/>
            <person name="Nelson J."/>
            <person name="Hou S."/>
            <person name="Wollam A."/>
            <person name="Pepin K.H."/>
            <person name="Johnson M."/>
            <person name="Bhonagiri V."/>
            <person name="Nash W.E."/>
            <person name="Warren W."/>
            <person name="Chinwalla A."/>
            <person name="Mardis E.R."/>
            <person name="Wilson R.K."/>
        </authorList>
    </citation>
    <scope>NUCLEOTIDE SEQUENCE [LARGE SCALE GENOMIC DNA]</scope>
    <source>
        <strain evidence="3">ATCC 51147</strain>
    </source>
</reference>
<dbReference type="Proteomes" id="UP000003009">
    <property type="component" value="Unassembled WGS sequence"/>
</dbReference>
<evidence type="ECO:0000313" key="3">
    <source>
        <dbReference type="EMBL" id="EEP67850.1"/>
    </source>
</evidence>
<keyword evidence="4" id="KW-1185">Reference proteome</keyword>
<evidence type="ECO:0000313" key="4">
    <source>
        <dbReference type="Proteomes" id="UP000003009"/>
    </source>
</evidence>
<dbReference type="EMBL" id="ACJW02000003">
    <property type="protein sequence ID" value="EEP67850.1"/>
    <property type="molecule type" value="Genomic_DNA"/>
</dbReference>
<organism evidence="3 4">
    <name type="scientific">Kingella oralis ATCC 51147</name>
    <dbReference type="NCBI Taxonomy" id="629741"/>
    <lineage>
        <taxon>Bacteria</taxon>
        <taxon>Pseudomonadati</taxon>
        <taxon>Pseudomonadota</taxon>
        <taxon>Betaproteobacteria</taxon>
        <taxon>Neisseriales</taxon>
        <taxon>Neisseriaceae</taxon>
        <taxon>Kingella</taxon>
    </lineage>
</organism>
<dbReference type="HOGENOM" id="CLU_1728931_0_0_4"/>
<feature type="transmembrane region" description="Helical" evidence="2">
    <location>
        <begin position="58"/>
        <end position="76"/>
    </location>
</feature>
<proteinExistence type="predicted"/>
<feature type="region of interest" description="Disordered" evidence="1">
    <location>
        <begin position="22"/>
        <end position="53"/>
    </location>
</feature>
<feature type="region of interest" description="Disordered" evidence="1">
    <location>
        <begin position="85"/>
        <end position="151"/>
    </location>
</feature>
<dbReference type="STRING" id="629741.GCWU000324_02101"/>
<accession>C4GJ78</accession>
<feature type="compositionally biased region" description="Low complexity" evidence="1">
    <location>
        <begin position="112"/>
        <end position="151"/>
    </location>
</feature>
<gene>
    <name evidence="3" type="ORF">GCWU000324_02101</name>
</gene>
<keyword evidence="2" id="KW-1133">Transmembrane helix</keyword>
<keyword evidence="2" id="KW-0812">Transmembrane</keyword>
<feature type="compositionally biased region" description="Low complexity" evidence="1">
    <location>
        <begin position="33"/>
        <end position="44"/>
    </location>
</feature>
<evidence type="ECO:0000256" key="2">
    <source>
        <dbReference type="SAM" id="Phobius"/>
    </source>
</evidence>
<sequence>MACVVARLFDWRALFGNYMSRHQKKPHRPHPAPQEQQQQGQPENEQPPAPKPFNMRRVVAISFALAVAIVLLSYGVNRHEQAAMRVAEPPTASDTGVIPDSEAQAEERAARRAASQEKGMTAPADDASAAGAASEPGGLDAASDASAASAW</sequence>
<dbReference type="AlphaFoldDB" id="C4GJ78"/>
<comment type="caution">
    <text evidence="3">The sequence shown here is derived from an EMBL/GenBank/DDBJ whole genome shotgun (WGS) entry which is preliminary data.</text>
</comment>